<evidence type="ECO:0000259" key="1">
    <source>
        <dbReference type="Pfam" id="PF24476"/>
    </source>
</evidence>
<proteinExistence type="predicted"/>
<evidence type="ECO:0000313" key="3">
    <source>
        <dbReference type="Proteomes" id="UP000717696"/>
    </source>
</evidence>
<evidence type="ECO:0000313" key="2">
    <source>
        <dbReference type="EMBL" id="KAH7152100.1"/>
    </source>
</evidence>
<dbReference type="PANTHER" id="PTHR35186">
    <property type="entry name" value="ANK_REP_REGION DOMAIN-CONTAINING PROTEIN"/>
    <property type="match status" value="1"/>
</dbReference>
<feature type="domain" description="DUF7580" evidence="1">
    <location>
        <begin position="294"/>
        <end position="452"/>
    </location>
</feature>
<name>A0A9P9F4M7_9HYPO</name>
<dbReference type="Proteomes" id="UP000717696">
    <property type="component" value="Unassembled WGS sequence"/>
</dbReference>
<dbReference type="EMBL" id="JAGMUU010000005">
    <property type="protein sequence ID" value="KAH7152100.1"/>
    <property type="molecule type" value="Genomic_DNA"/>
</dbReference>
<dbReference type="AlphaFoldDB" id="A0A9P9F4M7"/>
<comment type="caution">
    <text evidence="2">The sequence shown here is derived from an EMBL/GenBank/DDBJ whole genome shotgun (WGS) entry which is preliminary data.</text>
</comment>
<sequence length="473" mass="52854">MSGIEAVGIVVGTIPLLVTALEAYCGFMRDRCKIHSEQRSLNRQLTTERAKLYNVCTQLISNVIRQKLWSSYSPFEETVVNVKEVLDSVIKRLSVQVTREGQVTWVDKRRMTREFKKLLYRLNRKDYKDSLDTISKCISDLEGFARFSIILQPGRQKLSRGKLYKVLRDLASSIWRALHSSISCDNSHHITETPPNVKTAKPKKGVSFNLYSKLSFTSSTKPLPLFKSALAIITELATNIAYIKTPPPSNAPLDLCMAVKSGCKARPVCYGHLTDSGCTNRYFQVCPLDFTANSDDWSIISLHDVLEGKQGLRPLISLVSKVRLALSIASSVLQLSKTPWLPEVLTSKNVHFFRRGSSPSYAQPFLLQNLPECSPESSQTLPDAPGTSCTLVNNPTLLALGILLLEIISGSSLENWRESGDKVTDITRDLITAHKLLECTEAKGLDDDNFRQKDYDGVVMELETLLNHMNLSV</sequence>
<protein>
    <recommendedName>
        <fullName evidence="1">DUF7580 domain-containing protein</fullName>
    </recommendedName>
</protein>
<gene>
    <name evidence="2" type="ORF">B0J13DRAFT_594094</name>
</gene>
<dbReference type="InterPro" id="IPR056002">
    <property type="entry name" value="DUF7580"/>
</dbReference>
<keyword evidence="3" id="KW-1185">Reference proteome</keyword>
<dbReference type="OrthoDB" id="3565018at2759"/>
<dbReference type="PANTHER" id="PTHR35186:SF4">
    <property type="entry name" value="PRION-INHIBITION AND PROPAGATION HELO DOMAIN-CONTAINING PROTEIN"/>
    <property type="match status" value="1"/>
</dbReference>
<accession>A0A9P9F4M7</accession>
<dbReference type="Pfam" id="PF24476">
    <property type="entry name" value="DUF7580"/>
    <property type="match status" value="1"/>
</dbReference>
<reference evidence="2" key="1">
    <citation type="journal article" date="2021" name="Nat. Commun.">
        <title>Genetic determinants of endophytism in the Arabidopsis root mycobiome.</title>
        <authorList>
            <person name="Mesny F."/>
            <person name="Miyauchi S."/>
            <person name="Thiergart T."/>
            <person name="Pickel B."/>
            <person name="Atanasova L."/>
            <person name="Karlsson M."/>
            <person name="Huettel B."/>
            <person name="Barry K.W."/>
            <person name="Haridas S."/>
            <person name="Chen C."/>
            <person name="Bauer D."/>
            <person name="Andreopoulos W."/>
            <person name="Pangilinan J."/>
            <person name="LaButti K."/>
            <person name="Riley R."/>
            <person name="Lipzen A."/>
            <person name="Clum A."/>
            <person name="Drula E."/>
            <person name="Henrissat B."/>
            <person name="Kohler A."/>
            <person name="Grigoriev I.V."/>
            <person name="Martin F.M."/>
            <person name="Hacquard S."/>
        </authorList>
    </citation>
    <scope>NUCLEOTIDE SEQUENCE</scope>
    <source>
        <strain evidence="2">MPI-CAGE-AT-0021</strain>
    </source>
</reference>
<organism evidence="2 3">
    <name type="scientific">Dactylonectria estremocensis</name>
    <dbReference type="NCBI Taxonomy" id="1079267"/>
    <lineage>
        <taxon>Eukaryota</taxon>
        <taxon>Fungi</taxon>
        <taxon>Dikarya</taxon>
        <taxon>Ascomycota</taxon>
        <taxon>Pezizomycotina</taxon>
        <taxon>Sordariomycetes</taxon>
        <taxon>Hypocreomycetidae</taxon>
        <taxon>Hypocreales</taxon>
        <taxon>Nectriaceae</taxon>
        <taxon>Dactylonectria</taxon>
    </lineage>
</organism>